<evidence type="ECO:0000256" key="3">
    <source>
        <dbReference type="SAM" id="MobiDB-lite"/>
    </source>
</evidence>
<dbReference type="PANTHER" id="PTHR12499:SF0">
    <property type="entry name" value="OPTIC ATROPHY 3 PROTEIN"/>
    <property type="match status" value="1"/>
</dbReference>
<feature type="compositionally biased region" description="Pro residues" evidence="3">
    <location>
        <begin position="432"/>
        <end position="441"/>
    </location>
</feature>
<comment type="caution">
    <text evidence="4">The sequence shown here is derived from an EMBL/GenBank/DDBJ whole genome shotgun (WGS) entry which is preliminary data.</text>
</comment>
<accession>A0A8J6H8D8</accession>
<proteinExistence type="inferred from homology"/>
<dbReference type="InterPro" id="IPR010754">
    <property type="entry name" value="OPA3-like"/>
</dbReference>
<dbReference type="InterPro" id="IPR031420">
    <property type="entry name" value="UPF0669"/>
</dbReference>
<evidence type="ECO:0000256" key="2">
    <source>
        <dbReference type="ARBA" id="ARBA00023054"/>
    </source>
</evidence>
<feature type="region of interest" description="Disordered" evidence="3">
    <location>
        <begin position="881"/>
        <end position="900"/>
    </location>
</feature>
<name>A0A8J6H8D8_TENMO</name>
<feature type="region of interest" description="Disordered" evidence="3">
    <location>
        <begin position="695"/>
        <end position="718"/>
    </location>
</feature>
<dbReference type="PANTHER" id="PTHR12499">
    <property type="entry name" value="OPTIC ATROPHY 3 PROTEIN OPA3"/>
    <property type="match status" value="1"/>
</dbReference>
<protein>
    <submittedName>
        <fullName evidence="4">Uncharacterized protein</fullName>
    </submittedName>
</protein>
<dbReference type="GO" id="GO:0019216">
    <property type="term" value="P:regulation of lipid metabolic process"/>
    <property type="evidence" value="ECO:0007669"/>
    <property type="project" value="TreeGrafter"/>
</dbReference>
<dbReference type="Pfam" id="PF17065">
    <property type="entry name" value="UPF0669"/>
    <property type="match status" value="1"/>
</dbReference>
<dbReference type="Pfam" id="PF07047">
    <property type="entry name" value="OPA3"/>
    <property type="match status" value="1"/>
</dbReference>
<evidence type="ECO:0000313" key="4">
    <source>
        <dbReference type="EMBL" id="KAH0809711.1"/>
    </source>
</evidence>
<feature type="region of interest" description="Disordered" evidence="3">
    <location>
        <begin position="751"/>
        <end position="851"/>
    </location>
</feature>
<keyword evidence="5" id="KW-1185">Reference proteome</keyword>
<feature type="region of interest" description="Disordered" evidence="3">
    <location>
        <begin position="416"/>
        <end position="453"/>
    </location>
</feature>
<dbReference type="EMBL" id="JABDTM020027966">
    <property type="protein sequence ID" value="KAH0809711.1"/>
    <property type="molecule type" value="Genomic_DNA"/>
</dbReference>
<dbReference type="GO" id="GO:0005739">
    <property type="term" value="C:mitochondrion"/>
    <property type="evidence" value="ECO:0007669"/>
    <property type="project" value="TreeGrafter"/>
</dbReference>
<feature type="region of interest" description="Disordered" evidence="3">
    <location>
        <begin position="81"/>
        <end position="100"/>
    </location>
</feature>
<feature type="region of interest" description="Disordered" evidence="3">
    <location>
        <begin position="641"/>
        <end position="664"/>
    </location>
</feature>
<dbReference type="Gene3D" id="2.60.120.380">
    <property type="match status" value="1"/>
</dbReference>
<feature type="region of interest" description="Disordered" evidence="3">
    <location>
        <begin position="1020"/>
        <end position="1043"/>
    </location>
</feature>
<keyword evidence="2" id="KW-0175">Coiled coil</keyword>
<reference evidence="4" key="1">
    <citation type="journal article" date="2020" name="J Insects Food Feed">
        <title>The yellow mealworm (Tenebrio molitor) genome: a resource for the emerging insects as food and feed industry.</title>
        <authorList>
            <person name="Eriksson T."/>
            <person name="Andere A."/>
            <person name="Kelstrup H."/>
            <person name="Emery V."/>
            <person name="Picard C."/>
        </authorList>
    </citation>
    <scope>NUCLEOTIDE SEQUENCE</scope>
    <source>
        <strain evidence="4">Stoneville</strain>
        <tissue evidence="4">Whole head</tissue>
    </source>
</reference>
<feature type="compositionally biased region" description="Basic residues" evidence="3">
    <location>
        <begin position="87"/>
        <end position="100"/>
    </location>
</feature>
<evidence type="ECO:0000256" key="1">
    <source>
        <dbReference type="ARBA" id="ARBA00007584"/>
    </source>
</evidence>
<dbReference type="Proteomes" id="UP000719412">
    <property type="component" value="Unassembled WGS sequence"/>
</dbReference>
<reference evidence="4" key="2">
    <citation type="submission" date="2021-08" db="EMBL/GenBank/DDBJ databases">
        <authorList>
            <person name="Eriksson T."/>
        </authorList>
    </citation>
    <scope>NUCLEOTIDE SEQUENCE</scope>
    <source>
        <strain evidence="4">Stoneville</strain>
        <tissue evidence="4">Whole head</tissue>
    </source>
</reference>
<gene>
    <name evidence="4" type="ORF">GEV33_013080</name>
</gene>
<dbReference type="AlphaFoldDB" id="A0A8J6H8D8"/>
<evidence type="ECO:0000313" key="5">
    <source>
        <dbReference type="Proteomes" id="UP000719412"/>
    </source>
</evidence>
<feature type="region of interest" description="Disordered" evidence="3">
    <location>
        <begin position="597"/>
        <end position="618"/>
    </location>
</feature>
<sequence>MLMMETVIMRHFARPFPCAFPILEFGCGQKTNLSKKSSQNPCRLFQYGFHSRESIFLGRLEPQKSRRFPFVVLRKRKKILPGMSSQQRHHTRAHTTKDIHRPRHTLRKYQRNYGHPTRHFVMFFAGRTNRRRDRVHSELHSNVAENGIVGCASRADGYAQRPLDCLARNAPFFLGAVGVVGAPWGARDLALFEFSFLSFFWEVAAVEKAKRRTRPIVGYWRRRRAMQASLKVHRTAAEGGGFSGGGVATVTDFTQKQNREAPIKLIDPSENSRNAPDDFRQLDGKPIANFVKNEAQSSPVFRKYVCIPPAKLYNKCETKIKMWLLHFGQPVNITVLNEADSIDLGANLLGEAVIFLIAAGALLFEVNRSSKKEAAKEEARKRELREVQNDLKALLIHSQVQKDRIVRLTRKVEDLEQTVQDPTKPGPRSDESPPPTEPPELLPSSEDSLFRDEESKDDVNLLERWKVEKTVSSATVIFLSKVDFSTGTVSHGIRYDAGKNCTFWTFENLDFFGLDGENYGGKRLTKNSLFFKVIYLNESTMTGKEDKSIDECLLEPENSFLRDKIQEHVSKIEEMQRRREELEKTVDEMHKKLEELSEQKENTTTKLQRTPRNRFTDPRCKVRGELNAGVRSQIPRPDFVVHRGPEEVPEERSDLRRRRPPPDEKTCTIWRWIEPPFQVHQLKKQKRSKYLASSLKVESFESRKSAKSRAPPTLTSDISLEKKGLPKRRRCIGRSRRQNANLAPEEVQWRGSLHNSGGSKIRAPVPVSPSPPLVKTESGPGKAAGVRLQPPTPSPCDFRSGMDPSKCAEVTSKPVGFSARKRFSGGGKVPSPRQEHATTQTQPEKSPPERFFSEKNEIRSTRSLPLTTYGETVANRQLTAAISTGSGGDQTPPPLERADTDTDSWIAYTSAKVSLFKLEGEVNGQEFIYYKIMHPGNLLLVLESLEGDADIYVSEKTPSPTYHPDTYDFHSATCGTDAVTITKNLKRPMAVGIYGYSAYNKFTIEVYQLPDSENMNYYDEDDNYKEPVDNGDSTMSEKKETRKTVSKVKKKLKNIPNGLWPFLELFEMLFL</sequence>
<comment type="similarity">
    <text evidence="1">Belongs to the OPA3 family.</text>
</comment>
<organism evidence="4 5">
    <name type="scientific">Tenebrio molitor</name>
    <name type="common">Yellow mealworm beetle</name>
    <dbReference type="NCBI Taxonomy" id="7067"/>
    <lineage>
        <taxon>Eukaryota</taxon>
        <taxon>Metazoa</taxon>
        <taxon>Ecdysozoa</taxon>
        <taxon>Arthropoda</taxon>
        <taxon>Hexapoda</taxon>
        <taxon>Insecta</taxon>
        <taxon>Pterygota</taxon>
        <taxon>Neoptera</taxon>
        <taxon>Endopterygota</taxon>
        <taxon>Coleoptera</taxon>
        <taxon>Polyphaga</taxon>
        <taxon>Cucujiformia</taxon>
        <taxon>Tenebrionidae</taxon>
        <taxon>Tenebrio</taxon>
    </lineage>
</organism>